<reference evidence="2" key="1">
    <citation type="submission" date="2014-09" db="EMBL/GenBank/DDBJ databases">
        <authorList>
            <person name="Magalhaes I.L.F."/>
            <person name="Oliveira U."/>
            <person name="Santos F.R."/>
            <person name="Vidigal T.H.D.A."/>
            <person name="Brescovit A.D."/>
            <person name="Santos A.J."/>
        </authorList>
    </citation>
    <scope>NUCLEOTIDE SEQUENCE</scope>
    <source>
        <tissue evidence="2">Shoot tissue taken approximately 20 cm above the soil surface</tissue>
    </source>
</reference>
<evidence type="ECO:0000256" key="1">
    <source>
        <dbReference type="SAM" id="MobiDB-lite"/>
    </source>
</evidence>
<name>A0A0A8YSB4_ARUDO</name>
<proteinExistence type="predicted"/>
<sequence>MQRGDESAREADVVGGGCGVQRTRPGGRRCHLARALLQWFLAHAAIEPAESQRQTTDRGSGSSLVTYLNTPVICCLRNG</sequence>
<feature type="compositionally biased region" description="Basic and acidic residues" evidence="1">
    <location>
        <begin position="1"/>
        <end position="12"/>
    </location>
</feature>
<protein>
    <submittedName>
        <fullName evidence="2">Uncharacterized protein</fullName>
    </submittedName>
</protein>
<organism evidence="2">
    <name type="scientific">Arundo donax</name>
    <name type="common">Giant reed</name>
    <name type="synonym">Donax arundinaceus</name>
    <dbReference type="NCBI Taxonomy" id="35708"/>
    <lineage>
        <taxon>Eukaryota</taxon>
        <taxon>Viridiplantae</taxon>
        <taxon>Streptophyta</taxon>
        <taxon>Embryophyta</taxon>
        <taxon>Tracheophyta</taxon>
        <taxon>Spermatophyta</taxon>
        <taxon>Magnoliopsida</taxon>
        <taxon>Liliopsida</taxon>
        <taxon>Poales</taxon>
        <taxon>Poaceae</taxon>
        <taxon>PACMAD clade</taxon>
        <taxon>Arundinoideae</taxon>
        <taxon>Arundineae</taxon>
        <taxon>Arundo</taxon>
    </lineage>
</organism>
<reference evidence="2" key="2">
    <citation type="journal article" date="2015" name="Data Brief">
        <title>Shoot transcriptome of the giant reed, Arundo donax.</title>
        <authorList>
            <person name="Barrero R.A."/>
            <person name="Guerrero F.D."/>
            <person name="Moolhuijzen P."/>
            <person name="Goolsby J.A."/>
            <person name="Tidwell J."/>
            <person name="Bellgard S.E."/>
            <person name="Bellgard M.I."/>
        </authorList>
    </citation>
    <scope>NUCLEOTIDE SEQUENCE</scope>
    <source>
        <tissue evidence="2">Shoot tissue taken approximately 20 cm above the soil surface</tissue>
    </source>
</reference>
<dbReference type="EMBL" id="GBRH01268544">
    <property type="protein sequence ID" value="JAD29351.1"/>
    <property type="molecule type" value="Transcribed_RNA"/>
</dbReference>
<feature type="region of interest" description="Disordered" evidence="1">
    <location>
        <begin position="1"/>
        <end position="25"/>
    </location>
</feature>
<accession>A0A0A8YSB4</accession>
<dbReference type="AlphaFoldDB" id="A0A0A8YSB4"/>
<evidence type="ECO:0000313" key="2">
    <source>
        <dbReference type="EMBL" id="JAD29351.1"/>
    </source>
</evidence>